<dbReference type="SUPFAM" id="SSF110087">
    <property type="entry name" value="DR1885-like metal-binding protein"/>
    <property type="match status" value="1"/>
</dbReference>
<gene>
    <name evidence="2" type="ORF">OA50_04084</name>
</gene>
<comment type="caution">
    <text evidence="2">The sequence shown here is derived from an EMBL/GenBank/DDBJ whole genome shotgun (WGS) entry which is preliminary data.</text>
</comment>
<dbReference type="PANTHER" id="PTHR36302">
    <property type="entry name" value="BLR7088 PROTEIN"/>
    <property type="match status" value="1"/>
</dbReference>
<protein>
    <recommendedName>
        <fullName evidence="4">Copper chaperone PCu(A)C</fullName>
    </recommendedName>
</protein>
<dbReference type="Gene3D" id="2.60.40.1890">
    <property type="entry name" value="PCu(A)C copper chaperone"/>
    <property type="match status" value="1"/>
</dbReference>
<dbReference type="STRING" id="561184.SAMN05216376_11312"/>
<organism evidence="2 3">
    <name type="scientific">Mameliella alba</name>
    <dbReference type="NCBI Taxonomy" id="561184"/>
    <lineage>
        <taxon>Bacteria</taxon>
        <taxon>Pseudomonadati</taxon>
        <taxon>Pseudomonadota</taxon>
        <taxon>Alphaproteobacteria</taxon>
        <taxon>Rhodobacterales</taxon>
        <taxon>Roseobacteraceae</taxon>
        <taxon>Mameliella</taxon>
    </lineage>
</organism>
<proteinExistence type="predicted"/>
<accession>A0A0B3RX39</accession>
<dbReference type="Pfam" id="PF04314">
    <property type="entry name" value="PCuAC"/>
    <property type="match status" value="1"/>
</dbReference>
<dbReference type="PANTHER" id="PTHR36302:SF1">
    <property type="entry name" value="COPPER CHAPERONE PCU(A)C"/>
    <property type="match status" value="1"/>
</dbReference>
<dbReference type="OrthoDB" id="9796962at2"/>
<dbReference type="Proteomes" id="UP000030960">
    <property type="component" value="Unassembled WGS sequence"/>
</dbReference>
<feature type="chain" id="PRO_5002097986" description="Copper chaperone PCu(A)C" evidence="1">
    <location>
        <begin position="20"/>
        <end position="143"/>
    </location>
</feature>
<dbReference type="InterPro" id="IPR058248">
    <property type="entry name" value="Lxx211020-like"/>
</dbReference>
<dbReference type="EMBL" id="JSUQ01000018">
    <property type="protein sequence ID" value="KHQ51303.1"/>
    <property type="molecule type" value="Genomic_DNA"/>
</dbReference>
<dbReference type="InterPro" id="IPR007410">
    <property type="entry name" value="LpqE-like"/>
</dbReference>
<dbReference type="InterPro" id="IPR036182">
    <property type="entry name" value="PCuAC_sf"/>
</dbReference>
<feature type="signal peptide" evidence="1">
    <location>
        <begin position="1"/>
        <end position="19"/>
    </location>
</feature>
<reference evidence="2 3" key="1">
    <citation type="submission" date="2014-10" db="EMBL/GenBank/DDBJ databases">
        <title>Genome sequence of Ponticoccus sp. strain UMTAT08 isolated from clonal culture of toxic dinoflagellate Alexandrium tamiyavanichii.</title>
        <authorList>
            <person name="Gan H.Y."/>
            <person name="Muhd D.-D."/>
            <person name="Mohd Noor M.E."/>
            <person name="Yeong Y.S."/>
            <person name="Usup G."/>
        </authorList>
    </citation>
    <scope>NUCLEOTIDE SEQUENCE [LARGE SCALE GENOMIC DNA]</scope>
    <source>
        <strain evidence="2 3">UMTAT08</strain>
    </source>
</reference>
<evidence type="ECO:0000256" key="1">
    <source>
        <dbReference type="SAM" id="SignalP"/>
    </source>
</evidence>
<dbReference type="AlphaFoldDB" id="A0A0B3RX39"/>
<evidence type="ECO:0008006" key="4">
    <source>
        <dbReference type="Google" id="ProtNLM"/>
    </source>
</evidence>
<name>A0A0B3RX39_9RHOB</name>
<keyword evidence="1" id="KW-0732">Signal</keyword>
<keyword evidence="3" id="KW-1185">Reference proteome</keyword>
<evidence type="ECO:0000313" key="2">
    <source>
        <dbReference type="EMBL" id="KHQ51303.1"/>
    </source>
</evidence>
<dbReference type="RefSeq" id="WP_052244700.1">
    <property type="nucleotide sequence ID" value="NZ_JSUQ01000018.1"/>
</dbReference>
<sequence>MKRLAVLALSLMMPLAASAGGLTVSDAFVPMAPPGVMAHAAYFNLTNDSPETRRLIGVRAEGYAMAHLHRSEEMGDVATMSSVDAIDIAPGQRIVFTPGGLHVMLMHPAAKQAEGDTVLLTLTFANGETLPVQVPVTRLRHGS</sequence>
<evidence type="ECO:0000313" key="3">
    <source>
        <dbReference type="Proteomes" id="UP000030960"/>
    </source>
</evidence>